<dbReference type="EMBL" id="GEZM01101995">
    <property type="protein sequence ID" value="JAV52115.1"/>
    <property type="molecule type" value="Transcribed_RNA"/>
</dbReference>
<dbReference type="EMBL" id="GEZM01101998">
    <property type="protein sequence ID" value="JAV52103.1"/>
    <property type="molecule type" value="Transcribed_RNA"/>
</dbReference>
<dbReference type="EMBL" id="GEZM01102006">
    <property type="protein sequence ID" value="JAV52083.1"/>
    <property type="molecule type" value="Transcribed_RNA"/>
</dbReference>
<dbReference type="PROSITE" id="PS51352">
    <property type="entry name" value="THIOREDOXIN_2"/>
    <property type="match status" value="1"/>
</dbReference>
<dbReference type="EMBL" id="GEZM01102001">
    <property type="protein sequence ID" value="JAV52097.1"/>
    <property type="molecule type" value="Transcribed_RNA"/>
</dbReference>
<comment type="similarity">
    <text evidence="1">Belongs to the protein disulfide isomerase family.</text>
</comment>
<reference evidence="4" key="1">
    <citation type="journal article" date="2016" name="Sci. Rep.">
        <title>Molecular characterization of firefly nuptial gifts: a multi-omics approach sheds light on postcopulatory sexual selection.</title>
        <authorList>
            <person name="Al-Wathiqui N."/>
            <person name="Fallon T.R."/>
            <person name="South A."/>
            <person name="Weng J.K."/>
            <person name="Lewis S.M."/>
        </authorList>
    </citation>
    <scope>NUCLEOTIDE SEQUENCE</scope>
</reference>
<dbReference type="EMBL" id="GEZM01101996">
    <property type="protein sequence ID" value="JAV52112.1"/>
    <property type="molecule type" value="Transcribed_RNA"/>
</dbReference>
<evidence type="ECO:0000256" key="1">
    <source>
        <dbReference type="ARBA" id="ARBA00006347"/>
    </source>
</evidence>
<dbReference type="InterPro" id="IPR017937">
    <property type="entry name" value="Thioredoxin_CS"/>
</dbReference>
<dbReference type="EMBL" id="GEZM01102013">
    <property type="protein sequence ID" value="JAV52058.1"/>
    <property type="molecule type" value="Transcribed_RNA"/>
</dbReference>
<dbReference type="EMBL" id="GEZM01102014">
    <property type="protein sequence ID" value="JAV52055.1"/>
    <property type="molecule type" value="Transcribed_RNA"/>
</dbReference>
<dbReference type="AlphaFoldDB" id="A0A1Y1JVB5"/>
<dbReference type="PANTHER" id="PTHR45672">
    <property type="entry name" value="PROTEIN DISULFIDE-ISOMERASE C17H9.14C-RELATED"/>
    <property type="match status" value="1"/>
</dbReference>
<evidence type="ECO:0000259" key="3">
    <source>
        <dbReference type="PROSITE" id="PS51352"/>
    </source>
</evidence>
<dbReference type="EMBL" id="GEZM01102000">
    <property type="protein sequence ID" value="JAV52099.1"/>
    <property type="molecule type" value="Transcribed_RNA"/>
</dbReference>
<dbReference type="EMBL" id="GEZM01101999">
    <property type="protein sequence ID" value="JAV52101.1"/>
    <property type="molecule type" value="Transcribed_RNA"/>
</dbReference>
<dbReference type="EMBL" id="GEZM01102007">
    <property type="protein sequence ID" value="JAV52078.1"/>
    <property type="molecule type" value="Transcribed_RNA"/>
</dbReference>
<dbReference type="EMBL" id="GEZM01102003">
    <property type="protein sequence ID" value="JAV52090.1"/>
    <property type="molecule type" value="Transcribed_RNA"/>
</dbReference>
<dbReference type="InterPro" id="IPR036249">
    <property type="entry name" value="Thioredoxin-like_sf"/>
</dbReference>
<feature type="chain" id="PRO_5011907225" description="Thioredoxin domain-containing protein" evidence="2">
    <location>
        <begin position="22"/>
        <end position="125"/>
    </location>
</feature>
<dbReference type="GO" id="GO:0003756">
    <property type="term" value="F:protein disulfide isomerase activity"/>
    <property type="evidence" value="ECO:0007669"/>
    <property type="project" value="TreeGrafter"/>
</dbReference>
<dbReference type="EMBL" id="GEZM01102009">
    <property type="protein sequence ID" value="JAV52071.1"/>
    <property type="molecule type" value="Transcribed_RNA"/>
</dbReference>
<dbReference type="EMBL" id="GEZM01102004">
    <property type="protein sequence ID" value="JAV52089.1"/>
    <property type="molecule type" value="Transcribed_RNA"/>
</dbReference>
<dbReference type="Gene3D" id="3.40.30.10">
    <property type="entry name" value="Glutaredoxin"/>
    <property type="match status" value="1"/>
</dbReference>
<proteinExistence type="inferred from homology"/>
<dbReference type="EMBL" id="GEZM01102012">
    <property type="protein sequence ID" value="JAV52063.1"/>
    <property type="molecule type" value="Transcribed_RNA"/>
</dbReference>
<dbReference type="EMBL" id="GEZM01101997">
    <property type="protein sequence ID" value="JAV52108.1"/>
    <property type="molecule type" value="Transcribed_RNA"/>
</dbReference>
<dbReference type="GO" id="GO:0005783">
    <property type="term" value="C:endoplasmic reticulum"/>
    <property type="evidence" value="ECO:0007669"/>
    <property type="project" value="TreeGrafter"/>
</dbReference>
<dbReference type="EMBL" id="GEZM01102005">
    <property type="protein sequence ID" value="JAV52084.1"/>
    <property type="molecule type" value="Transcribed_RNA"/>
</dbReference>
<dbReference type="EMBL" id="GEZM01102008">
    <property type="protein sequence ID" value="JAV52075.1"/>
    <property type="molecule type" value="Transcribed_RNA"/>
</dbReference>
<evidence type="ECO:0000313" key="4">
    <source>
        <dbReference type="EMBL" id="JAV52108.1"/>
    </source>
</evidence>
<dbReference type="Pfam" id="PF00085">
    <property type="entry name" value="Thioredoxin"/>
    <property type="match status" value="1"/>
</dbReference>
<sequence>MNFLPLFFISVGLVLPLGLNGNVIELTDANFDEITSQNKIIVKFYVPWCGYCLKIKNDFISLATKLKDENSEIQAGEVDCDKQRRACKGIKGLPTLRFYRKGSPTLYYTGPRTLNSMYTFLTTGA</sequence>
<name>A0A1Y1JVB5_PHOPY</name>
<dbReference type="EMBL" id="GEZM01101993">
    <property type="protein sequence ID" value="JAV52119.1"/>
    <property type="molecule type" value="Transcribed_RNA"/>
</dbReference>
<feature type="domain" description="Thioredoxin" evidence="3">
    <location>
        <begin position="15"/>
        <end position="125"/>
    </location>
</feature>
<organism evidence="4">
    <name type="scientific">Photinus pyralis</name>
    <name type="common">Common eastern firefly</name>
    <name type="synonym">Lampyris pyralis</name>
    <dbReference type="NCBI Taxonomy" id="7054"/>
    <lineage>
        <taxon>Eukaryota</taxon>
        <taxon>Metazoa</taxon>
        <taxon>Ecdysozoa</taxon>
        <taxon>Arthropoda</taxon>
        <taxon>Hexapoda</taxon>
        <taxon>Insecta</taxon>
        <taxon>Pterygota</taxon>
        <taxon>Neoptera</taxon>
        <taxon>Endopterygota</taxon>
        <taxon>Coleoptera</taxon>
        <taxon>Polyphaga</taxon>
        <taxon>Elateriformia</taxon>
        <taxon>Elateroidea</taxon>
        <taxon>Lampyridae</taxon>
        <taxon>Lampyrinae</taxon>
        <taxon>Photinus</taxon>
    </lineage>
</organism>
<dbReference type="InterPro" id="IPR013766">
    <property type="entry name" value="Thioredoxin_domain"/>
</dbReference>
<dbReference type="GO" id="GO:0006457">
    <property type="term" value="P:protein folding"/>
    <property type="evidence" value="ECO:0007669"/>
    <property type="project" value="TreeGrafter"/>
</dbReference>
<dbReference type="EMBL" id="GEZM01102010">
    <property type="protein sequence ID" value="JAV52069.1"/>
    <property type="molecule type" value="Transcribed_RNA"/>
</dbReference>
<keyword evidence="2" id="KW-0732">Signal</keyword>
<evidence type="ECO:0000256" key="2">
    <source>
        <dbReference type="SAM" id="SignalP"/>
    </source>
</evidence>
<dbReference type="EMBL" id="GEZM01102011">
    <property type="protein sequence ID" value="JAV52067.1"/>
    <property type="molecule type" value="Transcribed_RNA"/>
</dbReference>
<dbReference type="InterPro" id="IPR051063">
    <property type="entry name" value="PDI"/>
</dbReference>
<feature type="signal peptide" evidence="2">
    <location>
        <begin position="1"/>
        <end position="21"/>
    </location>
</feature>
<dbReference type="SUPFAM" id="SSF52833">
    <property type="entry name" value="Thioredoxin-like"/>
    <property type="match status" value="1"/>
</dbReference>
<dbReference type="PROSITE" id="PS00194">
    <property type="entry name" value="THIOREDOXIN_1"/>
    <property type="match status" value="1"/>
</dbReference>
<dbReference type="EMBL" id="GEZM01102002">
    <property type="protein sequence ID" value="JAV52093.1"/>
    <property type="molecule type" value="Transcribed_RNA"/>
</dbReference>
<dbReference type="CDD" id="cd02961">
    <property type="entry name" value="PDI_a_family"/>
    <property type="match status" value="1"/>
</dbReference>
<dbReference type="PRINTS" id="PR00421">
    <property type="entry name" value="THIOREDOXIN"/>
</dbReference>
<dbReference type="EMBL" id="GEZM01102015">
    <property type="protein sequence ID" value="JAV52053.1"/>
    <property type="molecule type" value="Transcribed_RNA"/>
</dbReference>
<dbReference type="EMBL" id="GEZM01101992">
    <property type="protein sequence ID" value="JAV52123.1"/>
    <property type="molecule type" value="Transcribed_RNA"/>
</dbReference>
<dbReference type="EMBL" id="GEZM01101994">
    <property type="protein sequence ID" value="JAV52116.1"/>
    <property type="molecule type" value="Transcribed_RNA"/>
</dbReference>
<accession>A0A1Y1JVB5</accession>
<protein>
    <recommendedName>
        <fullName evidence="3">Thioredoxin domain-containing protein</fullName>
    </recommendedName>
</protein>